<dbReference type="GO" id="GO:0035091">
    <property type="term" value="F:phosphatidylinositol binding"/>
    <property type="evidence" value="ECO:0007669"/>
    <property type="project" value="TreeGrafter"/>
</dbReference>
<protein>
    <submittedName>
        <fullName evidence="5">Uncharacterized protein</fullName>
    </submittedName>
</protein>
<feature type="region of interest" description="Disordered" evidence="4">
    <location>
        <begin position="61"/>
        <end position="123"/>
    </location>
</feature>
<sequence>MIFFSEGLVHDPLRQKTIFLRNLIQEFLSEGYAVHLSSLQRRHRARSKKSSSVHMVMWKGSFGLPSKSDFLSKRKHLRRTMSVQQPDPPTTPSPKPDRSSSQPEPPEEHRGGASLGDTARGQG</sequence>
<evidence type="ECO:0000313" key="6">
    <source>
        <dbReference type="Proteomes" id="UP000824540"/>
    </source>
</evidence>
<comment type="subcellular location">
    <subcellularLocation>
        <location evidence="1">Endomembrane system</location>
    </subcellularLocation>
</comment>
<evidence type="ECO:0000313" key="5">
    <source>
        <dbReference type="EMBL" id="KAG9342073.1"/>
    </source>
</evidence>
<organism evidence="5 6">
    <name type="scientific">Albula glossodonta</name>
    <name type="common">roundjaw bonefish</name>
    <dbReference type="NCBI Taxonomy" id="121402"/>
    <lineage>
        <taxon>Eukaryota</taxon>
        <taxon>Metazoa</taxon>
        <taxon>Chordata</taxon>
        <taxon>Craniata</taxon>
        <taxon>Vertebrata</taxon>
        <taxon>Euteleostomi</taxon>
        <taxon>Actinopterygii</taxon>
        <taxon>Neopterygii</taxon>
        <taxon>Teleostei</taxon>
        <taxon>Albuliformes</taxon>
        <taxon>Albulidae</taxon>
        <taxon>Albula</taxon>
    </lineage>
</organism>
<evidence type="ECO:0000256" key="2">
    <source>
        <dbReference type="ARBA" id="ARBA00023121"/>
    </source>
</evidence>
<evidence type="ECO:0000256" key="1">
    <source>
        <dbReference type="ARBA" id="ARBA00004308"/>
    </source>
</evidence>
<dbReference type="OrthoDB" id="10053061at2759"/>
<comment type="caution">
    <text evidence="5">The sequence shown here is derived from an EMBL/GenBank/DDBJ whole genome shotgun (WGS) entry which is preliminary data.</text>
</comment>
<dbReference type="GO" id="GO:0008525">
    <property type="term" value="F:phosphatidylcholine transporter activity"/>
    <property type="evidence" value="ECO:0007669"/>
    <property type="project" value="TreeGrafter"/>
</dbReference>
<dbReference type="GO" id="GO:0005737">
    <property type="term" value="C:cytoplasm"/>
    <property type="evidence" value="ECO:0007669"/>
    <property type="project" value="TreeGrafter"/>
</dbReference>
<dbReference type="PANTHER" id="PTHR10658:SF27">
    <property type="entry name" value="PHOSPHATIDYLINOSITOL TRANSFER PROTEIN BETA ISOFORM"/>
    <property type="match status" value="1"/>
</dbReference>
<keyword evidence="3" id="KW-0472">Membrane</keyword>
<evidence type="ECO:0000256" key="3">
    <source>
        <dbReference type="ARBA" id="ARBA00023136"/>
    </source>
</evidence>
<keyword evidence="2" id="KW-0446">Lipid-binding</keyword>
<proteinExistence type="predicted"/>
<dbReference type="EMBL" id="JAFBMS010000030">
    <property type="protein sequence ID" value="KAG9342073.1"/>
    <property type="molecule type" value="Genomic_DNA"/>
</dbReference>
<dbReference type="AlphaFoldDB" id="A0A8T2NMP6"/>
<name>A0A8T2NMP6_9TELE</name>
<reference evidence="5" key="1">
    <citation type="thesis" date="2021" institute="BYU ScholarsArchive" country="Provo, UT, USA">
        <title>Applications of and Algorithms for Genome Assembly and Genomic Analyses with an Emphasis on Marine Teleosts.</title>
        <authorList>
            <person name="Pickett B.D."/>
        </authorList>
    </citation>
    <scope>NUCLEOTIDE SEQUENCE</scope>
    <source>
        <strain evidence="5">HI-2016</strain>
    </source>
</reference>
<gene>
    <name evidence="5" type="ORF">JZ751_017070</name>
</gene>
<dbReference type="GO" id="GO:0012505">
    <property type="term" value="C:endomembrane system"/>
    <property type="evidence" value="ECO:0007669"/>
    <property type="project" value="UniProtKB-SubCell"/>
</dbReference>
<dbReference type="GO" id="GO:0031210">
    <property type="term" value="F:phosphatidylcholine binding"/>
    <property type="evidence" value="ECO:0007669"/>
    <property type="project" value="TreeGrafter"/>
</dbReference>
<keyword evidence="6" id="KW-1185">Reference proteome</keyword>
<feature type="non-terminal residue" evidence="5">
    <location>
        <position position="1"/>
    </location>
</feature>
<dbReference type="InterPro" id="IPR001666">
    <property type="entry name" value="PI_transfer"/>
</dbReference>
<dbReference type="PANTHER" id="PTHR10658">
    <property type="entry name" value="PHOSPHATIDYLINOSITOL TRANSFER PROTEIN"/>
    <property type="match status" value="1"/>
</dbReference>
<accession>A0A8T2NMP6</accession>
<dbReference type="Proteomes" id="UP000824540">
    <property type="component" value="Unassembled WGS sequence"/>
</dbReference>
<dbReference type="GO" id="GO:0008526">
    <property type="term" value="F:phosphatidylinositol transfer activity"/>
    <property type="evidence" value="ECO:0007669"/>
    <property type="project" value="TreeGrafter"/>
</dbReference>
<evidence type="ECO:0000256" key="4">
    <source>
        <dbReference type="SAM" id="MobiDB-lite"/>
    </source>
</evidence>